<protein>
    <recommendedName>
        <fullName evidence="3">Lipoprotein</fullName>
    </recommendedName>
</protein>
<evidence type="ECO:0008006" key="3">
    <source>
        <dbReference type="Google" id="ProtNLM"/>
    </source>
</evidence>
<reference evidence="2" key="1">
    <citation type="journal article" date="2014" name="FEMS Microbiol. Lett.">
        <title>Draft Genomic DNA Sequence of the Facultatively Methylotrophic Bacterium Acidomonas methanolica type strain MB58.</title>
        <authorList>
            <person name="Higashiura N."/>
            <person name="Hadano H."/>
            <person name="Hirakawa H."/>
            <person name="Matsutani M."/>
            <person name="Takabe S."/>
            <person name="Matsushita K."/>
            <person name="Azuma Y."/>
        </authorList>
    </citation>
    <scope>NUCLEOTIDE SEQUENCE [LARGE SCALE GENOMIC DNA]</scope>
    <source>
        <strain evidence="2">MB58</strain>
    </source>
</reference>
<keyword evidence="2" id="KW-1185">Reference proteome</keyword>
<dbReference type="AlphaFoldDB" id="A0A023D852"/>
<evidence type="ECO:0000313" key="1">
    <source>
        <dbReference type="EMBL" id="GAJ29981.1"/>
    </source>
</evidence>
<organism evidence="1 2">
    <name type="scientific">Acidomonas methanolica NBRC 104435</name>
    <dbReference type="NCBI Taxonomy" id="1231351"/>
    <lineage>
        <taxon>Bacteria</taxon>
        <taxon>Pseudomonadati</taxon>
        <taxon>Pseudomonadota</taxon>
        <taxon>Alphaproteobacteria</taxon>
        <taxon>Acetobacterales</taxon>
        <taxon>Acetobacteraceae</taxon>
        <taxon>Acidomonas</taxon>
    </lineage>
</organism>
<proteinExistence type="predicted"/>
<dbReference type="PROSITE" id="PS51257">
    <property type="entry name" value="PROKAR_LIPOPROTEIN"/>
    <property type="match status" value="1"/>
</dbReference>
<dbReference type="Proteomes" id="UP000019760">
    <property type="component" value="Unassembled WGS sequence"/>
</dbReference>
<dbReference type="RefSeq" id="WP_042060452.1">
    <property type="nucleotide sequence ID" value="NZ_BAND01000093.1"/>
</dbReference>
<name>A0A023D852_ACIMT</name>
<evidence type="ECO:0000313" key="2">
    <source>
        <dbReference type="Proteomes" id="UP000019760"/>
    </source>
</evidence>
<accession>A0A023D852</accession>
<gene>
    <name evidence="1" type="ORF">Amme_093_005</name>
</gene>
<sequence length="92" mass="9052">MSLRGIHHRIGRLGIGRLAAVFALAGGGALALSGCEGTAAAGPTPAGMPIAGYGYTCKAGFYTCKLPTRVPLGGPCSCPGIGAASYGNVFQP</sequence>
<dbReference type="OrthoDB" id="7278207at2"/>
<dbReference type="EMBL" id="BAND01000093">
    <property type="protein sequence ID" value="GAJ29981.1"/>
    <property type="molecule type" value="Genomic_DNA"/>
</dbReference>
<comment type="caution">
    <text evidence="1">The sequence shown here is derived from an EMBL/GenBank/DDBJ whole genome shotgun (WGS) entry which is preliminary data.</text>
</comment>
<reference evidence="1 2" key="2">
    <citation type="journal article" date="2014" name="FEMS Microbiol. Lett.">
        <title>Draft genomic DNA sequence of the facultatively methylotrophic bacterium Acidomonas methanolica type strain MB58.</title>
        <authorList>
            <person name="Higashiura N."/>
            <person name="Hadano H."/>
            <person name="Hirakawa H."/>
            <person name="Matsutani M."/>
            <person name="Takabe S."/>
            <person name="Matsushita K."/>
            <person name="Azuma Y."/>
        </authorList>
    </citation>
    <scope>NUCLEOTIDE SEQUENCE [LARGE SCALE GENOMIC DNA]</scope>
    <source>
        <strain evidence="1 2">MB58</strain>
    </source>
</reference>